<gene>
    <name evidence="2" type="ORF">FHX64_002881</name>
</gene>
<dbReference type="AlphaFoldDB" id="A0A7W5DUZ9"/>
<dbReference type="RefSeq" id="WP_183414415.1">
    <property type="nucleotide sequence ID" value="NZ_JACHYB010000002.1"/>
</dbReference>
<dbReference type="Proteomes" id="UP000544222">
    <property type="component" value="Unassembled WGS sequence"/>
</dbReference>
<keyword evidence="3" id="KW-1185">Reference proteome</keyword>
<dbReference type="PANTHER" id="PTHR30373:SF8">
    <property type="entry name" value="BLL7265 PROTEIN"/>
    <property type="match status" value="1"/>
</dbReference>
<dbReference type="EMBL" id="JACHYB010000002">
    <property type="protein sequence ID" value="MBB3188683.1"/>
    <property type="molecule type" value="Genomic_DNA"/>
</dbReference>
<dbReference type="InterPro" id="IPR007621">
    <property type="entry name" value="TPM_dom"/>
</dbReference>
<name>A0A7W5DUZ9_9PORP</name>
<dbReference type="Gene3D" id="3.10.310.50">
    <property type="match status" value="1"/>
</dbReference>
<organism evidence="2 3">
    <name type="scientific">Microbacter margulisiae</name>
    <dbReference type="NCBI Taxonomy" id="1350067"/>
    <lineage>
        <taxon>Bacteria</taxon>
        <taxon>Pseudomonadati</taxon>
        <taxon>Bacteroidota</taxon>
        <taxon>Bacteroidia</taxon>
        <taxon>Bacteroidales</taxon>
        <taxon>Porphyromonadaceae</taxon>
        <taxon>Microbacter</taxon>
    </lineage>
</organism>
<sequence length="145" mass="16311">MDVSHFFSKDQQDAILNAIVEAELNTSGEIRVHIESYCNGDPLKRAVSLFHSLGMHKTKLHNGVLFYIALKSHKLAIIGDTAIHHHVSQSFWDEQSANMMKLFAENHYTEALIASILATGEKLKEHFPHQESDVNELPDEISFGS</sequence>
<accession>A0A7W5DUZ9</accession>
<feature type="domain" description="TPM" evidence="1">
    <location>
        <begin position="2"/>
        <end position="119"/>
    </location>
</feature>
<evidence type="ECO:0000313" key="3">
    <source>
        <dbReference type="Proteomes" id="UP000544222"/>
    </source>
</evidence>
<dbReference type="Pfam" id="PF04536">
    <property type="entry name" value="TPM_phosphatase"/>
    <property type="match status" value="1"/>
</dbReference>
<dbReference type="PANTHER" id="PTHR30373">
    <property type="entry name" value="UPF0603 PROTEIN YGCG"/>
    <property type="match status" value="1"/>
</dbReference>
<evidence type="ECO:0000259" key="1">
    <source>
        <dbReference type="Pfam" id="PF04536"/>
    </source>
</evidence>
<protein>
    <submittedName>
        <fullName evidence="2">Putative membrane protein</fullName>
    </submittedName>
</protein>
<proteinExistence type="predicted"/>
<comment type="caution">
    <text evidence="2">The sequence shown here is derived from an EMBL/GenBank/DDBJ whole genome shotgun (WGS) entry which is preliminary data.</text>
</comment>
<evidence type="ECO:0000313" key="2">
    <source>
        <dbReference type="EMBL" id="MBB3188683.1"/>
    </source>
</evidence>
<reference evidence="2 3" key="1">
    <citation type="submission" date="2020-08" db="EMBL/GenBank/DDBJ databases">
        <title>Genomic Encyclopedia of Type Strains, Phase IV (KMG-IV): sequencing the most valuable type-strain genomes for metagenomic binning, comparative biology and taxonomic classification.</title>
        <authorList>
            <person name="Goeker M."/>
        </authorList>
    </citation>
    <scope>NUCLEOTIDE SEQUENCE [LARGE SCALE GENOMIC DNA]</scope>
    <source>
        <strain evidence="2 3">DSM 27471</strain>
    </source>
</reference>